<dbReference type="AlphaFoldDB" id="A0A1B7WYG2"/>
<dbReference type="InterPro" id="IPR012933">
    <property type="entry name" value="HicA_mRNA_interferase"/>
</dbReference>
<evidence type="ECO:0000256" key="1">
    <source>
        <dbReference type="ARBA" id="ARBA00006620"/>
    </source>
</evidence>
<evidence type="ECO:0008006" key="10">
    <source>
        <dbReference type="Google" id="ProtNLM"/>
    </source>
</evidence>
<comment type="similarity">
    <text evidence="1">Belongs to the HicA mRNA interferase family.</text>
</comment>
<dbReference type="EMBL" id="LJOW01000124">
    <property type="protein sequence ID" value="OBQ42161.1"/>
    <property type="molecule type" value="Genomic_DNA"/>
</dbReference>
<dbReference type="PATRIC" id="fig|1710896.3.peg.4473"/>
<dbReference type="SUPFAM" id="SSF54786">
    <property type="entry name" value="YcfA/nrd intein domain"/>
    <property type="match status" value="1"/>
</dbReference>
<evidence type="ECO:0000256" key="2">
    <source>
        <dbReference type="ARBA" id="ARBA00022649"/>
    </source>
</evidence>
<keyword evidence="5" id="KW-0378">Hydrolase</keyword>
<keyword evidence="7" id="KW-0346">Stress response</keyword>
<keyword evidence="2" id="KW-1277">Toxin-antitoxin system</keyword>
<dbReference type="Proteomes" id="UP000092093">
    <property type="component" value="Unassembled WGS sequence"/>
</dbReference>
<dbReference type="GO" id="GO:0016787">
    <property type="term" value="F:hydrolase activity"/>
    <property type="evidence" value="ECO:0007669"/>
    <property type="project" value="UniProtKB-KW"/>
</dbReference>
<evidence type="ECO:0000256" key="3">
    <source>
        <dbReference type="ARBA" id="ARBA00022722"/>
    </source>
</evidence>
<sequence>MGKLSKLIKYLLSRPPEARFEEISYVLEAFGYQETRVRGSHHAFENEQGEVIIIPKKGGKKVKRTYIEETIRLLDLENWQDEN</sequence>
<gene>
    <name evidence="8" type="ORF">AN484_19395</name>
</gene>
<dbReference type="Gene3D" id="3.30.920.30">
    <property type="entry name" value="Hypothetical protein"/>
    <property type="match status" value="1"/>
</dbReference>
<evidence type="ECO:0000256" key="4">
    <source>
        <dbReference type="ARBA" id="ARBA00022759"/>
    </source>
</evidence>
<reference evidence="8 9" key="1">
    <citation type="submission" date="2015-09" db="EMBL/GenBank/DDBJ databases">
        <title>Aphanizomenon flos-aquae WA102.</title>
        <authorList>
            <person name="Driscoll C."/>
        </authorList>
    </citation>
    <scope>NUCLEOTIDE SEQUENCE [LARGE SCALE GENOMIC DNA]</scope>
    <source>
        <strain evidence="8">WA102</strain>
    </source>
</reference>
<evidence type="ECO:0000256" key="7">
    <source>
        <dbReference type="ARBA" id="ARBA00023016"/>
    </source>
</evidence>
<dbReference type="GO" id="GO:0004519">
    <property type="term" value="F:endonuclease activity"/>
    <property type="evidence" value="ECO:0007669"/>
    <property type="project" value="UniProtKB-KW"/>
</dbReference>
<keyword evidence="3" id="KW-0540">Nuclease</keyword>
<evidence type="ECO:0000256" key="6">
    <source>
        <dbReference type="ARBA" id="ARBA00022884"/>
    </source>
</evidence>
<accession>A0A1B7WYG2</accession>
<dbReference type="InterPro" id="IPR038570">
    <property type="entry name" value="HicA_sf"/>
</dbReference>
<proteinExistence type="inferred from homology"/>
<evidence type="ECO:0000313" key="9">
    <source>
        <dbReference type="Proteomes" id="UP000092093"/>
    </source>
</evidence>
<evidence type="ECO:0000256" key="5">
    <source>
        <dbReference type="ARBA" id="ARBA00022801"/>
    </source>
</evidence>
<dbReference type="GO" id="GO:0003729">
    <property type="term" value="F:mRNA binding"/>
    <property type="evidence" value="ECO:0007669"/>
    <property type="project" value="InterPro"/>
</dbReference>
<keyword evidence="6" id="KW-0694">RNA-binding</keyword>
<keyword evidence="4" id="KW-0255">Endonuclease</keyword>
<name>A0A1B7WYG2_APHFL</name>
<protein>
    <recommendedName>
        <fullName evidence="10">Toxin HicA</fullName>
    </recommendedName>
</protein>
<evidence type="ECO:0000313" key="8">
    <source>
        <dbReference type="EMBL" id="OBQ42161.1"/>
    </source>
</evidence>
<comment type="caution">
    <text evidence="8">The sequence shown here is derived from an EMBL/GenBank/DDBJ whole genome shotgun (WGS) entry which is preliminary data.</text>
</comment>
<dbReference type="Pfam" id="PF07927">
    <property type="entry name" value="HicA_toxin"/>
    <property type="match status" value="1"/>
</dbReference>
<organism evidence="8 9">
    <name type="scientific">Aphanizomenon flos-aquae WA102</name>
    <dbReference type="NCBI Taxonomy" id="1710896"/>
    <lineage>
        <taxon>Bacteria</taxon>
        <taxon>Bacillati</taxon>
        <taxon>Cyanobacteriota</taxon>
        <taxon>Cyanophyceae</taxon>
        <taxon>Nostocales</taxon>
        <taxon>Aphanizomenonaceae</taxon>
        <taxon>Aphanizomenon</taxon>
    </lineage>
</organism>